<reference evidence="1 2" key="1">
    <citation type="submission" date="2015-09" db="EMBL/GenBank/DDBJ databases">
        <authorList>
            <person name="Xu Y."/>
            <person name="Nagy A."/>
            <person name="Liu N.T."/>
            <person name="Nou X."/>
        </authorList>
    </citation>
    <scope>NUCLEOTIDE SEQUENCE [LARGE SCALE GENOMIC DNA]</scope>
    <source>
        <strain evidence="1 2">FC1138</strain>
    </source>
</reference>
<gene>
    <name evidence="1" type="ORF">ACS15_3829</name>
</gene>
<dbReference type="AlphaFoldDB" id="A0AAC9BFY4"/>
<name>A0AAC9BFY4_9RALS</name>
<evidence type="ECO:0000313" key="2">
    <source>
        <dbReference type="Proteomes" id="UP000077927"/>
    </source>
</evidence>
<sequence length="37" mass="3627">MVSPRPSASLGNALAVMAALVPGRSCGAGFLASIVRV</sequence>
<organism evidence="1 2">
    <name type="scientific">Ralstonia insidiosa</name>
    <dbReference type="NCBI Taxonomy" id="190721"/>
    <lineage>
        <taxon>Bacteria</taxon>
        <taxon>Pseudomonadati</taxon>
        <taxon>Pseudomonadota</taxon>
        <taxon>Betaproteobacteria</taxon>
        <taxon>Burkholderiales</taxon>
        <taxon>Burkholderiaceae</taxon>
        <taxon>Ralstonia</taxon>
    </lineage>
</organism>
<dbReference type="Proteomes" id="UP000077927">
    <property type="component" value="Chromosome 1"/>
</dbReference>
<protein>
    <submittedName>
        <fullName evidence="1">Membrane protein</fullName>
    </submittedName>
</protein>
<evidence type="ECO:0000313" key="1">
    <source>
        <dbReference type="EMBL" id="ANH73061.1"/>
    </source>
</evidence>
<dbReference type="KEGG" id="rin:ACS15_3829"/>
<proteinExistence type="predicted"/>
<accession>A0AAC9BFY4</accession>
<dbReference type="EMBL" id="CP012605">
    <property type="protein sequence ID" value="ANH73061.1"/>
    <property type="molecule type" value="Genomic_DNA"/>
</dbReference>